<feature type="region of interest" description="Disordered" evidence="1">
    <location>
        <begin position="200"/>
        <end position="245"/>
    </location>
</feature>
<dbReference type="EMBL" id="AP019621">
    <property type="protein sequence ID" value="BBJ51728.1"/>
    <property type="molecule type" value="Genomic_DNA"/>
</dbReference>
<proteinExistence type="predicted"/>
<dbReference type="AlphaFoldDB" id="A0A499VH84"/>
<protein>
    <recommendedName>
        <fullName evidence="4">Secreted protein</fullName>
    </recommendedName>
</protein>
<evidence type="ECO:0008006" key="4">
    <source>
        <dbReference type="Google" id="ProtNLM"/>
    </source>
</evidence>
<evidence type="ECO:0000256" key="1">
    <source>
        <dbReference type="SAM" id="MobiDB-lite"/>
    </source>
</evidence>
<feature type="compositionally biased region" description="Low complexity" evidence="1">
    <location>
        <begin position="200"/>
        <end position="227"/>
    </location>
</feature>
<sequence length="245" mass="26056">MIHEPQELHGEGDDLARHSRLRRTAVGAAVAATVLAAPGTAAAAGNTPPARPLVKDLQTGSKACAAGEDARPYVAEPPKLSAVLYDPDRTQVSGEFEVWWTDTEGAEQRRTYTTTAKLSGTPFTLQLPSDIPPTTVVSWRVRANDGTTTSPWSSAGEDGSACEFVYDDVNPEKAALSSPNTRSHRTCSGWTEWACTATSPWTRPRTTSWPTHTASSAAPTEPSAPSRPAGPSPFPFCRSPRVLSG</sequence>
<accession>A0A499VH84</accession>
<gene>
    <name evidence="3" type="ORF">SAVMC3_43570</name>
</gene>
<feature type="signal peptide" evidence="2">
    <location>
        <begin position="1"/>
        <end position="43"/>
    </location>
</feature>
<name>A0A499VH84_STRAX</name>
<keyword evidence="2" id="KW-0732">Signal</keyword>
<evidence type="ECO:0000256" key="2">
    <source>
        <dbReference type="SAM" id="SignalP"/>
    </source>
</evidence>
<reference evidence="3" key="1">
    <citation type="submission" date="2019-04" db="EMBL/GenBank/DDBJ databases">
        <title>Draft genome sequences of Streptomyces avermitilis MC3.</title>
        <authorList>
            <person name="Komaki H."/>
            <person name="Tamura T."/>
            <person name="Hosoyama A."/>
        </authorList>
    </citation>
    <scope>NUCLEOTIDE SEQUENCE</scope>
    <source>
        <strain evidence="3">MC3</strain>
    </source>
</reference>
<organism evidence="3">
    <name type="scientific">Streptomyces avermitilis</name>
    <dbReference type="NCBI Taxonomy" id="33903"/>
    <lineage>
        <taxon>Bacteria</taxon>
        <taxon>Bacillati</taxon>
        <taxon>Actinomycetota</taxon>
        <taxon>Actinomycetes</taxon>
        <taxon>Kitasatosporales</taxon>
        <taxon>Streptomycetaceae</taxon>
        <taxon>Streptomyces</taxon>
    </lineage>
</organism>
<evidence type="ECO:0000313" key="3">
    <source>
        <dbReference type="EMBL" id="BBJ51728.1"/>
    </source>
</evidence>
<feature type="chain" id="PRO_5026166454" description="Secreted protein" evidence="2">
    <location>
        <begin position="44"/>
        <end position="245"/>
    </location>
</feature>